<evidence type="ECO:0000313" key="1">
    <source>
        <dbReference type="EMBL" id="GMT01676.1"/>
    </source>
</evidence>
<comment type="caution">
    <text evidence="1">The sequence shown here is derived from an EMBL/GenBank/DDBJ whole genome shotgun (WGS) entry which is preliminary data.</text>
</comment>
<proteinExistence type="predicted"/>
<dbReference type="EMBL" id="BTSX01000005">
    <property type="protein sequence ID" value="GMT01676.1"/>
    <property type="molecule type" value="Genomic_DNA"/>
</dbReference>
<evidence type="ECO:0000313" key="2">
    <source>
        <dbReference type="Proteomes" id="UP001432027"/>
    </source>
</evidence>
<dbReference type="AlphaFoldDB" id="A0AAV5U461"/>
<gene>
    <name evidence="1" type="ORF">PENTCL1PPCAC_23850</name>
</gene>
<feature type="non-terminal residue" evidence="1">
    <location>
        <position position="1"/>
    </location>
</feature>
<name>A0AAV5U461_9BILA</name>
<sequence length="169" mass="19383">NEGGYKWAFVIDQRSNENGNPANFAVKCDVDHNFPWKNEVEVSMHLLRTNGSVYDFPDKHRENFNEDGRVSLQQTHVHWSSFTEPSIMNSNKTTLEYRIKIIISETTAPIVDLSKFATPNSMSNVTLKIGESNLHVSKEQMRLRTVVQLECCAWILLTTSLRRRPSATQ</sequence>
<dbReference type="Proteomes" id="UP001432027">
    <property type="component" value="Unassembled WGS sequence"/>
</dbReference>
<keyword evidence="2" id="KW-1185">Reference proteome</keyword>
<evidence type="ECO:0008006" key="3">
    <source>
        <dbReference type="Google" id="ProtNLM"/>
    </source>
</evidence>
<dbReference type="PANTHER" id="PTHR47022:SF1">
    <property type="entry name" value="BTB AND MATH DOMAIN-CONTAINING PROTEIN 36-RELATED"/>
    <property type="match status" value="1"/>
</dbReference>
<protein>
    <recommendedName>
        <fullName evidence="3">MATH domain-containing protein</fullName>
    </recommendedName>
</protein>
<dbReference type="PANTHER" id="PTHR47022">
    <property type="entry name" value="BTB AND MATH DOMAIN-CONTAINING PROTEIN 36-RELATED"/>
    <property type="match status" value="1"/>
</dbReference>
<organism evidence="1 2">
    <name type="scientific">Pristionchus entomophagus</name>
    <dbReference type="NCBI Taxonomy" id="358040"/>
    <lineage>
        <taxon>Eukaryota</taxon>
        <taxon>Metazoa</taxon>
        <taxon>Ecdysozoa</taxon>
        <taxon>Nematoda</taxon>
        <taxon>Chromadorea</taxon>
        <taxon>Rhabditida</taxon>
        <taxon>Rhabditina</taxon>
        <taxon>Diplogasteromorpha</taxon>
        <taxon>Diplogasteroidea</taxon>
        <taxon>Neodiplogasteridae</taxon>
        <taxon>Pristionchus</taxon>
    </lineage>
</organism>
<reference evidence="1" key="1">
    <citation type="submission" date="2023-10" db="EMBL/GenBank/DDBJ databases">
        <title>Genome assembly of Pristionchus species.</title>
        <authorList>
            <person name="Yoshida K."/>
            <person name="Sommer R.J."/>
        </authorList>
    </citation>
    <scope>NUCLEOTIDE SEQUENCE</scope>
    <source>
        <strain evidence="1">RS0144</strain>
    </source>
</reference>
<accession>A0AAV5U461</accession>